<comment type="caution">
    <text evidence="1">The sequence shown here is derived from an EMBL/GenBank/DDBJ whole genome shotgun (WGS) entry which is preliminary data.</text>
</comment>
<reference evidence="1 2" key="1">
    <citation type="submission" date="2014-11" db="EMBL/GenBank/DDBJ databases">
        <title>Draft Genome Sequences of Nine Bacillus subtilis Strains that Form Spores with High Heat-Resistance.</title>
        <authorList>
            <person name="Krawcyk A.O."/>
            <person name="Berendsen E.M."/>
            <person name="de Jong A."/>
            <person name="Holsappel S."/>
            <person name="Eijlander R.T."/>
            <person name="Wells-Bennik M."/>
            <person name="Kuipers O.P."/>
        </authorList>
    </citation>
    <scope>NUCLEOTIDE SEQUENCE [LARGE SCALE GENOMIC DNA]</scope>
    <source>
        <strain evidence="1 2">B4067</strain>
    </source>
</reference>
<dbReference type="RefSeq" id="WP_041053039.1">
    <property type="nucleotide sequence ID" value="NZ_JSXS01000013.1"/>
</dbReference>
<evidence type="ECO:0000313" key="2">
    <source>
        <dbReference type="Proteomes" id="UP000031970"/>
    </source>
</evidence>
<protein>
    <recommendedName>
        <fullName evidence="3">DUF3800 domain-containing protein</fullName>
    </recommendedName>
</protein>
<dbReference type="AlphaFoldDB" id="A0ABD4A0E2"/>
<dbReference type="Proteomes" id="UP000031970">
    <property type="component" value="Unassembled WGS sequence"/>
</dbReference>
<accession>A0ABD4A0E2</accession>
<organism evidence="1 2">
    <name type="scientific">Bacillus subtilis subsp. subtilis</name>
    <dbReference type="NCBI Taxonomy" id="135461"/>
    <lineage>
        <taxon>Bacteria</taxon>
        <taxon>Bacillati</taxon>
        <taxon>Bacillota</taxon>
        <taxon>Bacilli</taxon>
        <taxon>Bacillales</taxon>
        <taxon>Bacillaceae</taxon>
        <taxon>Bacillus</taxon>
    </lineage>
</organism>
<proteinExistence type="predicted"/>
<sequence length="268" mass="31252">MSHLFNTFHTKRINVFFDESGKGIKQRPNLLGSLSIPKKIYDCDDIQYMNWFLRKKSFHIHWKNYNGGRMDKANIQNLIELFISYKDLIKLNIINYHYGFLSSQPLFEQKDVEATIYSKLPERLIYGLIRGYGSEATVAADIYIEAANEYERINLNETLVTDLNSQSLYRGEKFIATSCEMLPKNTEVGLELTDVLLGLIRTIIQNPNIEGAGRSTKEKVNFTVELLQDKGLKNILSDIKYYEWRGHKQLTQINFSDYIDSFLLQHHY</sequence>
<name>A0ABD4A0E2_BACIU</name>
<gene>
    <name evidence="1" type="ORF">B4067_4697</name>
</gene>
<evidence type="ECO:0000313" key="1">
    <source>
        <dbReference type="EMBL" id="KIL33478.1"/>
    </source>
</evidence>
<evidence type="ECO:0008006" key="3">
    <source>
        <dbReference type="Google" id="ProtNLM"/>
    </source>
</evidence>
<dbReference type="EMBL" id="JSXS01000013">
    <property type="protein sequence ID" value="KIL33478.1"/>
    <property type="molecule type" value="Genomic_DNA"/>
</dbReference>